<dbReference type="OrthoDB" id="4790878at2759"/>
<organism evidence="1 2">
    <name type="scientific">Corynespora cassiicola Philippines</name>
    <dbReference type="NCBI Taxonomy" id="1448308"/>
    <lineage>
        <taxon>Eukaryota</taxon>
        <taxon>Fungi</taxon>
        <taxon>Dikarya</taxon>
        <taxon>Ascomycota</taxon>
        <taxon>Pezizomycotina</taxon>
        <taxon>Dothideomycetes</taxon>
        <taxon>Pleosporomycetidae</taxon>
        <taxon>Pleosporales</taxon>
        <taxon>Corynesporascaceae</taxon>
        <taxon>Corynespora</taxon>
    </lineage>
</organism>
<protein>
    <submittedName>
        <fullName evidence="1">Uncharacterized protein</fullName>
    </submittedName>
</protein>
<reference evidence="1 2" key="1">
    <citation type="journal article" date="2018" name="Front. Microbiol.">
        <title>Genome-Wide Analysis of Corynespora cassiicola Leaf Fall Disease Putative Effectors.</title>
        <authorList>
            <person name="Lopez D."/>
            <person name="Ribeiro S."/>
            <person name="Label P."/>
            <person name="Fumanal B."/>
            <person name="Venisse J.S."/>
            <person name="Kohler A."/>
            <person name="de Oliveira R.R."/>
            <person name="Labutti K."/>
            <person name="Lipzen A."/>
            <person name="Lail K."/>
            <person name="Bauer D."/>
            <person name="Ohm R.A."/>
            <person name="Barry K.W."/>
            <person name="Spatafora J."/>
            <person name="Grigoriev I.V."/>
            <person name="Martin F.M."/>
            <person name="Pujade-Renaud V."/>
        </authorList>
    </citation>
    <scope>NUCLEOTIDE SEQUENCE [LARGE SCALE GENOMIC DNA]</scope>
    <source>
        <strain evidence="1 2">Philippines</strain>
    </source>
</reference>
<dbReference type="EMBL" id="KZ678144">
    <property type="protein sequence ID" value="PSN61491.1"/>
    <property type="molecule type" value="Genomic_DNA"/>
</dbReference>
<dbReference type="AlphaFoldDB" id="A0A2T2N7Q6"/>
<keyword evidence="2" id="KW-1185">Reference proteome</keyword>
<evidence type="ECO:0000313" key="1">
    <source>
        <dbReference type="EMBL" id="PSN61491.1"/>
    </source>
</evidence>
<name>A0A2T2N7Q6_CORCC</name>
<sequence>MLHNTSIRMNQARVKGIPSIFTIRYGVTFCKGKLFPTFIRSYKTSQCYFQVSPFRFLDLSGEIRNSVYQFALTDLLGFDFEDIDGSVRLVRHFRGKDENQPANQLQFVNKLLRKKTQGFASRYSNIKIVLCESFRNPPLLFFENLIDRIPKAERKHLDRITVQAHLYPWFTVNKDIVLYPPTQKIFDFCRENPNVLVRFYAQGIMGENYLALYRAHIWRKEYRNDRSYFLRIHNEENDSHDLSMLGNCVRIDDDLQATPELGPVSDNFRNLPYQLVFDRQRFLETLKDSWATPTMRGGPEGWANLVKEWYEHGL</sequence>
<evidence type="ECO:0000313" key="2">
    <source>
        <dbReference type="Proteomes" id="UP000240883"/>
    </source>
</evidence>
<gene>
    <name evidence="1" type="ORF">BS50DRAFT_651703</name>
</gene>
<dbReference type="Proteomes" id="UP000240883">
    <property type="component" value="Unassembled WGS sequence"/>
</dbReference>
<accession>A0A2T2N7Q6</accession>
<proteinExistence type="predicted"/>